<dbReference type="RefSeq" id="WP_169660979.1">
    <property type="nucleotide sequence ID" value="NZ_JABANE010000213.1"/>
</dbReference>
<name>A0A7X9S1S6_9BACT</name>
<evidence type="ECO:0000256" key="1">
    <source>
        <dbReference type="SAM" id="SignalP"/>
    </source>
</evidence>
<keyword evidence="3" id="KW-1185">Reference proteome</keyword>
<accession>A0A7X9S1S6</accession>
<feature type="signal peptide" evidence="1">
    <location>
        <begin position="1"/>
        <end position="19"/>
    </location>
</feature>
<feature type="chain" id="PRO_5031219541" description="Outer membrane protein beta-barrel domain-containing protein" evidence="1">
    <location>
        <begin position="20"/>
        <end position="188"/>
    </location>
</feature>
<keyword evidence="1" id="KW-0732">Signal</keyword>
<comment type="caution">
    <text evidence="2">The sequence shown here is derived from an EMBL/GenBank/DDBJ whole genome shotgun (WGS) entry which is preliminary data.</text>
</comment>
<dbReference type="AlphaFoldDB" id="A0A7X9S1S6"/>
<evidence type="ECO:0000313" key="2">
    <source>
        <dbReference type="EMBL" id="NME72811.1"/>
    </source>
</evidence>
<reference evidence="2 3" key="1">
    <citation type="submission" date="2020-04" db="EMBL/GenBank/DDBJ databases">
        <title>Flammeovirga sp. SR4, a novel species isolated from seawater.</title>
        <authorList>
            <person name="Wang X."/>
        </authorList>
    </citation>
    <scope>NUCLEOTIDE SEQUENCE [LARGE SCALE GENOMIC DNA]</scope>
    <source>
        <strain evidence="2 3">ATCC 23126</strain>
    </source>
</reference>
<sequence length="188" mass="20876">MKNLYTILILLLVSFTAKAQSWFPMDEKLNSIYVGYSGMTSPYESRQGKSNMPIGGEYSTGGFEIGMTVHNVLIDFQANMKMGSGESNSVETGNWAYTGDQSLLSWHVGYALPIYSESEWLVSLAPKIGAIHANHIINDYGGYTTWRTKNAGSSFDYGIDLFTTYKKIVLKIGYTKYNEVSASIGIRL</sequence>
<dbReference type="EMBL" id="JABANE010000213">
    <property type="protein sequence ID" value="NME72811.1"/>
    <property type="molecule type" value="Genomic_DNA"/>
</dbReference>
<gene>
    <name evidence="2" type="ORF">HHU12_32945</name>
</gene>
<protein>
    <recommendedName>
        <fullName evidence="4">Outer membrane protein beta-barrel domain-containing protein</fullName>
    </recommendedName>
</protein>
<evidence type="ECO:0000313" key="3">
    <source>
        <dbReference type="Proteomes" id="UP000576082"/>
    </source>
</evidence>
<evidence type="ECO:0008006" key="4">
    <source>
        <dbReference type="Google" id="ProtNLM"/>
    </source>
</evidence>
<proteinExistence type="predicted"/>
<organism evidence="2 3">
    <name type="scientific">Flammeovirga aprica JL-4</name>
    <dbReference type="NCBI Taxonomy" id="694437"/>
    <lineage>
        <taxon>Bacteria</taxon>
        <taxon>Pseudomonadati</taxon>
        <taxon>Bacteroidota</taxon>
        <taxon>Cytophagia</taxon>
        <taxon>Cytophagales</taxon>
        <taxon>Flammeovirgaceae</taxon>
        <taxon>Flammeovirga</taxon>
    </lineage>
</organism>
<dbReference type="Proteomes" id="UP000576082">
    <property type="component" value="Unassembled WGS sequence"/>
</dbReference>